<feature type="compositionally biased region" description="Basic and acidic residues" evidence="1">
    <location>
        <begin position="46"/>
        <end position="60"/>
    </location>
</feature>
<dbReference type="RefSeq" id="XP_019636966.1">
    <property type="nucleotide sequence ID" value="XM_019781407.1"/>
</dbReference>
<dbReference type="AlphaFoldDB" id="A0A6P5A5A9"/>
<dbReference type="GeneID" id="109479442"/>
<feature type="compositionally biased region" description="Basic and acidic residues" evidence="1">
    <location>
        <begin position="251"/>
        <end position="260"/>
    </location>
</feature>
<keyword evidence="2" id="KW-1185">Reference proteome</keyword>
<evidence type="ECO:0000313" key="2">
    <source>
        <dbReference type="Proteomes" id="UP000515135"/>
    </source>
</evidence>
<feature type="compositionally biased region" description="Polar residues" evidence="1">
    <location>
        <begin position="61"/>
        <end position="77"/>
    </location>
</feature>
<feature type="compositionally biased region" description="Basic and acidic residues" evidence="1">
    <location>
        <begin position="78"/>
        <end position="103"/>
    </location>
</feature>
<protein>
    <submittedName>
        <fullName evidence="3">Uncharacterized protein LOC109479442</fullName>
    </submittedName>
</protein>
<evidence type="ECO:0000256" key="1">
    <source>
        <dbReference type="SAM" id="MobiDB-lite"/>
    </source>
</evidence>
<name>A0A6P5A5A9_BRABE</name>
<sequence length="345" mass="39684">MFSPRLPPLVRPRHHSVESDDYDTITRFTRKDPRHSRGPIKLPPLKPDKFGRRDRSESPRRTISSRSPLKTRLTFNDNETKLVVRQGENKDGGKGRHARDDGHSNAIMEQLDFRPRVNSTGHSPCKRQSRRTTVKKSDRRVGPCSQENSRSQDNHPSHDALFDQEVENHQGNGEPGLYMPRANKYFRLQRLRKSLNNIEDRKRRSLSYPRSTNEELPLLESLRYPAKPCLPPIGVKCDVSSGLSSNRKKSSHDSPRRRGDPITASLRGSGNFSSFTFDLDDDDLDPDLRPYEERKEELGDEVLDQFLKTIRRRNATCEKLDNEEGTGLVKFCEEIAIMTAIHQCF</sequence>
<accession>A0A6P5A5A9</accession>
<proteinExistence type="predicted"/>
<organism evidence="2 3">
    <name type="scientific">Branchiostoma belcheri</name>
    <name type="common">Amphioxus</name>
    <dbReference type="NCBI Taxonomy" id="7741"/>
    <lineage>
        <taxon>Eukaryota</taxon>
        <taxon>Metazoa</taxon>
        <taxon>Chordata</taxon>
        <taxon>Cephalochordata</taxon>
        <taxon>Leptocardii</taxon>
        <taxon>Amphioxiformes</taxon>
        <taxon>Branchiostomatidae</taxon>
        <taxon>Branchiostoma</taxon>
    </lineage>
</organism>
<dbReference type="KEGG" id="bbel:109479442"/>
<feature type="compositionally biased region" description="Basic residues" evidence="1">
    <location>
        <begin position="124"/>
        <end position="134"/>
    </location>
</feature>
<dbReference type="Proteomes" id="UP000515135">
    <property type="component" value="Unplaced"/>
</dbReference>
<feature type="compositionally biased region" description="Pro residues" evidence="1">
    <location>
        <begin position="1"/>
        <end position="10"/>
    </location>
</feature>
<reference evidence="3" key="1">
    <citation type="submission" date="2025-08" db="UniProtKB">
        <authorList>
            <consortium name="RefSeq"/>
        </authorList>
    </citation>
    <scope>IDENTIFICATION</scope>
    <source>
        <tissue evidence="3">Gonad</tissue>
    </source>
</reference>
<evidence type="ECO:0000313" key="3">
    <source>
        <dbReference type="RefSeq" id="XP_019636966.1"/>
    </source>
</evidence>
<dbReference type="OrthoDB" id="10034590at2759"/>
<gene>
    <name evidence="3" type="primary">LOC109479442</name>
</gene>
<feature type="region of interest" description="Disordered" evidence="1">
    <location>
        <begin position="1"/>
        <end position="158"/>
    </location>
</feature>
<feature type="region of interest" description="Disordered" evidence="1">
    <location>
        <begin position="239"/>
        <end position="269"/>
    </location>
</feature>